<evidence type="ECO:0000256" key="5">
    <source>
        <dbReference type="ARBA" id="ARBA00022729"/>
    </source>
</evidence>
<keyword evidence="9" id="KW-0998">Cell outer membrane</keyword>
<feature type="domain" description="TonB-dependent receptor-like beta-barrel" evidence="11">
    <location>
        <begin position="447"/>
        <end position="856"/>
    </location>
</feature>
<evidence type="ECO:0000259" key="11">
    <source>
        <dbReference type="Pfam" id="PF00593"/>
    </source>
</evidence>
<dbReference type="Pfam" id="PF00593">
    <property type="entry name" value="TonB_dep_Rec_b-barrel"/>
    <property type="match status" value="1"/>
</dbReference>
<keyword evidence="7" id="KW-0472">Membrane</keyword>
<protein>
    <recommendedName>
        <fullName evidence="11">TonB-dependent receptor-like beta-barrel domain-containing protein</fullName>
    </recommendedName>
</protein>
<reference evidence="12 13" key="1">
    <citation type="submission" date="2016-11" db="EMBL/GenBank/DDBJ databases">
        <title>Study of marine rhodopsin-containing bacteria.</title>
        <authorList>
            <person name="Yoshizawa S."/>
            <person name="Kumagai Y."/>
            <person name="Kogure K."/>
        </authorList>
    </citation>
    <scope>NUCLEOTIDE SEQUENCE [LARGE SCALE GENOMIC DNA]</scope>
    <source>
        <strain evidence="12 13">SAORIC-28</strain>
    </source>
</reference>
<dbReference type="PANTHER" id="PTHR30069:SF29">
    <property type="entry name" value="HEMOGLOBIN AND HEMOGLOBIN-HAPTOGLOBIN-BINDING PROTEIN 1-RELATED"/>
    <property type="match status" value="1"/>
</dbReference>
<evidence type="ECO:0000256" key="4">
    <source>
        <dbReference type="ARBA" id="ARBA00022692"/>
    </source>
</evidence>
<dbReference type="RefSeq" id="WP_179299484.1">
    <property type="nucleotide sequence ID" value="NZ_MQWD01000001.1"/>
</dbReference>
<dbReference type="Pfam" id="PF13620">
    <property type="entry name" value="CarboxypepD_reg"/>
    <property type="match status" value="1"/>
</dbReference>
<dbReference type="InterPro" id="IPR039426">
    <property type="entry name" value="TonB-dep_rcpt-like"/>
</dbReference>
<dbReference type="Proteomes" id="UP000216339">
    <property type="component" value="Unassembled WGS sequence"/>
</dbReference>
<evidence type="ECO:0000256" key="7">
    <source>
        <dbReference type="ARBA" id="ARBA00023136"/>
    </source>
</evidence>
<organism evidence="12 13">
    <name type="scientific">Rubrivirga marina</name>
    <dbReference type="NCBI Taxonomy" id="1196024"/>
    <lineage>
        <taxon>Bacteria</taxon>
        <taxon>Pseudomonadati</taxon>
        <taxon>Rhodothermota</taxon>
        <taxon>Rhodothermia</taxon>
        <taxon>Rhodothermales</taxon>
        <taxon>Rubricoccaceae</taxon>
        <taxon>Rubrivirga</taxon>
    </lineage>
</organism>
<keyword evidence="2" id="KW-0813">Transport</keyword>
<name>A0A271IXE7_9BACT</name>
<evidence type="ECO:0000256" key="9">
    <source>
        <dbReference type="ARBA" id="ARBA00023237"/>
    </source>
</evidence>
<dbReference type="Gene3D" id="2.40.170.20">
    <property type="entry name" value="TonB-dependent receptor, beta-barrel domain"/>
    <property type="match status" value="1"/>
</dbReference>
<keyword evidence="6" id="KW-0798">TonB box</keyword>
<comment type="caution">
    <text evidence="12">The sequence shown here is derived from an EMBL/GenBank/DDBJ whole genome shotgun (WGS) entry which is preliminary data.</text>
</comment>
<proteinExistence type="predicted"/>
<dbReference type="InterPro" id="IPR036942">
    <property type="entry name" value="Beta-barrel_TonB_sf"/>
</dbReference>
<evidence type="ECO:0000313" key="13">
    <source>
        <dbReference type="Proteomes" id="UP000216339"/>
    </source>
</evidence>
<keyword evidence="8" id="KW-0675">Receptor</keyword>
<evidence type="ECO:0000256" key="1">
    <source>
        <dbReference type="ARBA" id="ARBA00004571"/>
    </source>
</evidence>
<accession>A0A271IXE7</accession>
<dbReference type="GO" id="GO:0015344">
    <property type="term" value="F:siderophore uptake transmembrane transporter activity"/>
    <property type="evidence" value="ECO:0007669"/>
    <property type="project" value="TreeGrafter"/>
</dbReference>
<keyword evidence="13" id="KW-1185">Reference proteome</keyword>
<dbReference type="SUPFAM" id="SSF56935">
    <property type="entry name" value="Porins"/>
    <property type="match status" value="1"/>
</dbReference>
<dbReference type="InterPro" id="IPR037066">
    <property type="entry name" value="Plug_dom_sf"/>
</dbReference>
<dbReference type="PANTHER" id="PTHR30069">
    <property type="entry name" value="TONB-DEPENDENT OUTER MEMBRANE RECEPTOR"/>
    <property type="match status" value="1"/>
</dbReference>
<evidence type="ECO:0000256" key="6">
    <source>
        <dbReference type="ARBA" id="ARBA00023077"/>
    </source>
</evidence>
<evidence type="ECO:0000256" key="3">
    <source>
        <dbReference type="ARBA" id="ARBA00022452"/>
    </source>
</evidence>
<dbReference type="EMBL" id="MQWD01000001">
    <property type="protein sequence ID" value="PAP75872.1"/>
    <property type="molecule type" value="Genomic_DNA"/>
</dbReference>
<evidence type="ECO:0000256" key="2">
    <source>
        <dbReference type="ARBA" id="ARBA00022448"/>
    </source>
</evidence>
<dbReference type="GO" id="GO:0044718">
    <property type="term" value="P:siderophore transmembrane transport"/>
    <property type="evidence" value="ECO:0007669"/>
    <property type="project" value="TreeGrafter"/>
</dbReference>
<dbReference type="InterPro" id="IPR000531">
    <property type="entry name" value="Beta-barrel_TonB"/>
</dbReference>
<dbReference type="Gene3D" id="2.170.130.10">
    <property type="entry name" value="TonB-dependent receptor, plug domain"/>
    <property type="match status" value="1"/>
</dbReference>
<dbReference type="GO" id="GO:0009279">
    <property type="term" value="C:cell outer membrane"/>
    <property type="evidence" value="ECO:0007669"/>
    <property type="project" value="UniProtKB-SubCell"/>
</dbReference>
<evidence type="ECO:0000313" key="12">
    <source>
        <dbReference type="EMBL" id="PAP75872.1"/>
    </source>
</evidence>
<feature type="chain" id="PRO_5012424924" description="TonB-dependent receptor-like beta-barrel domain-containing protein" evidence="10">
    <location>
        <begin position="20"/>
        <end position="957"/>
    </location>
</feature>
<keyword evidence="4" id="KW-0812">Transmembrane</keyword>
<dbReference type="InterPro" id="IPR008969">
    <property type="entry name" value="CarboxyPept-like_regulatory"/>
</dbReference>
<feature type="signal peptide" evidence="10">
    <location>
        <begin position="1"/>
        <end position="19"/>
    </location>
</feature>
<dbReference type="AlphaFoldDB" id="A0A271IXE7"/>
<keyword evidence="3" id="KW-1134">Transmembrane beta strand</keyword>
<sequence>MLRFWTGVLALVLASGVHAQTGKIGGTIADSDGVPIPGVNVLVVGSTLGASSDLDGTYVILNVPPGTYDLRASFIGYQTVLQEGVVVNNDRTTEVDFVLAEEDLTVGGELVVTAERPEIEPERTASSEIIRPREVSEAPGVYSLTDVIGLTVEATDGHFRGGRTGEELYLLNGINIVNPFTGERSFDPIANALEEVEVITGGFPSQYGNAQSGVVNMALRSGGFERWDGSGNLRVRAPGYKHFGGSVFSLENNPYLLAFDTVEEWGGDSGEGLYSCSIGLSFCSAYGLETAADSLRAAQIAQAVWSQAREDLGMEYNDRWDTQLDLSVGGPVSDRVRAFVGARFADEWYELPTNEPERTRQLLGSARVALGGGSSLQLAGAFNRVRGFDYTSSFWQYLWDRERGFAAFDQVTLGGSARLAVVPDERRFADLTLSVLQNDYESGAAVLDPSRFREDASDLGVWRFFNTPDQFRVGYMENDFRNERSTTYSLEATYNEQVTSNHLLKGGIQGRLYHLDVDNRLNLSSPSDAQDETFSVTPFEIGAFVEDKVEYEGLIARLGLRFDAYNLNTEYFSDRYNPYANPNFDPTQPAVGDNAERDPDLAATERSSWIARLQPRLGASFPISVNTVFHLNYGAFLQRPPFERSLVSRIQRSNELAVIQLGNPELEPEETKMYEVGVAQGLPGGFALDVSGYYKDVRNLVQLAFFSESVDIPYQTYVNRDYADIRGFRVSLQRRRGAVRGSVRYRYEVATGKTSSAEDAPPQFIRDLDGEVDEERAGIGLNDILLDFDRTHNLIVQLTATTPRDLGPQVAGVRPLGRWTGSVRTRARSGRPYTSFAAGQDVLVADARAPMEYETSLKVTRPFRLASGAEGSLFVEVANLFNQRTYDYNRVFRDVRNLRAYDFAVNPSDLTPDGFTDDPDEALALYLGDSFPYEANQVFRIYSNAPRSLFLGLSVDL</sequence>
<evidence type="ECO:0000256" key="10">
    <source>
        <dbReference type="SAM" id="SignalP"/>
    </source>
</evidence>
<gene>
    <name evidence="12" type="ORF">BSZ37_05165</name>
</gene>
<keyword evidence="5 10" id="KW-0732">Signal</keyword>
<comment type="subcellular location">
    <subcellularLocation>
        <location evidence="1">Cell outer membrane</location>
        <topology evidence="1">Multi-pass membrane protein</topology>
    </subcellularLocation>
</comment>
<dbReference type="SUPFAM" id="SSF49464">
    <property type="entry name" value="Carboxypeptidase regulatory domain-like"/>
    <property type="match status" value="1"/>
</dbReference>
<dbReference type="Gene3D" id="2.60.40.1120">
    <property type="entry name" value="Carboxypeptidase-like, regulatory domain"/>
    <property type="match status" value="1"/>
</dbReference>
<evidence type="ECO:0000256" key="8">
    <source>
        <dbReference type="ARBA" id="ARBA00023170"/>
    </source>
</evidence>